<dbReference type="PRINTS" id="PR00502">
    <property type="entry name" value="NUDIXFAMILY"/>
</dbReference>
<dbReference type="InterPro" id="IPR003293">
    <property type="entry name" value="Nudix_hydrolase6-like"/>
</dbReference>
<reference evidence="4" key="1">
    <citation type="journal article" date="2013" name="BMC Genomics">
        <title>Unscrambling butterfly oogenesis.</title>
        <authorList>
            <person name="Carter J.M."/>
            <person name="Baker S.C."/>
            <person name="Pink R."/>
            <person name="Carter D.R."/>
            <person name="Collins A."/>
            <person name="Tomlin J."/>
            <person name="Gibbs M."/>
            <person name="Breuker C.J."/>
        </authorList>
    </citation>
    <scope>NUCLEOTIDE SEQUENCE</scope>
    <source>
        <tissue evidence="4">Ovary</tissue>
    </source>
</reference>
<keyword evidence="1 2" id="KW-0378">Hydrolase</keyword>
<dbReference type="CDD" id="cd04670">
    <property type="entry name" value="NUDIX_ASFGF2_Nudt6"/>
    <property type="match status" value="1"/>
</dbReference>
<evidence type="ECO:0000256" key="2">
    <source>
        <dbReference type="RuleBase" id="RU003476"/>
    </source>
</evidence>
<dbReference type="FunFam" id="3.90.79.10:FF:000015">
    <property type="entry name" value="Nudix hydrolase 8"/>
    <property type="match status" value="1"/>
</dbReference>
<dbReference type="SUPFAM" id="SSF55811">
    <property type="entry name" value="Nudix"/>
    <property type="match status" value="1"/>
</dbReference>
<proteinExistence type="inferred from homology"/>
<dbReference type="PROSITE" id="PS51462">
    <property type="entry name" value="NUDIX"/>
    <property type="match status" value="1"/>
</dbReference>
<accession>S4P8F4</accession>
<organism evidence="4">
    <name type="scientific">Pararge aegeria</name>
    <name type="common">speckled wood butterfly</name>
    <dbReference type="NCBI Taxonomy" id="116150"/>
    <lineage>
        <taxon>Eukaryota</taxon>
        <taxon>Metazoa</taxon>
        <taxon>Ecdysozoa</taxon>
        <taxon>Arthropoda</taxon>
        <taxon>Hexapoda</taxon>
        <taxon>Insecta</taxon>
        <taxon>Pterygota</taxon>
        <taxon>Neoptera</taxon>
        <taxon>Endopterygota</taxon>
        <taxon>Lepidoptera</taxon>
        <taxon>Glossata</taxon>
        <taxon>Ditrysia</taxon>
        <taxon>Papilionoidea</taxon>
        <taxon>Nymphalidae</taxon>
        <taxon>Satyrinae</taxon>
        <taxon>Satyrini</taxon>
        <taxon>Parargina</taxon>
        <taxon>Pararge</taxon>
    </lineage>
</organism>
<evidence type="ECO:0000313" key="4">
    <source>
        <dbReference type="EMBL" id="JAA86599.1"/>
    </source>
</evidence>
<dbReference type="Gene3D" id="3.90.79.10">
    <property type="entry name" value="Nucleoside Triphosphate Pyrophosphohydrolase"/>
    <property type="match status" value="1"/>
</dbReference>
<evidence type="ECO:0000256" key="1">
    <source>
        <dbReference type="ARBA" id="ARBA00022801"/>
    </source>
</evidence>
<reference evidence="4" key="2">
    <citation type="submission" date="2013-05" db="EMBL/GenBank/DDBJ databases">
        <authorList>
            <person name="Carter J.-M."/>
            <person name="Baker S.C."/>
            <person name="Pink R."/>
            <person name="Carter D.R.F."/>
            <person name="Collins A."/>
            <person name="Tomlin J."/>
            <person name="Gibbs M."/>
            <person name="Breuker C.J."/>
        </authorList>
    </citation>
    <scope>NUCLEOTIDE SEQUENCE</scope>
    <source>
        <tissue evidence="4">Ovary</tissue>
    </source>
</reference>
<dbReference type="PANTHER" id="PTHR13994">
    <property type="entry name" value="NUDIX HYDROLASE RELATED"/>
    <property type="match status" value="1"/>
</dbReference>
<dbReference type="GO" id="GO:0051287">
    <property type="term" value="F:NAD binding"/>
    <property type="evidence" value="ECO:0007669"/>
    <property type="project" value="TreeGrafter"/>
</dbReference>
<dbReference type="EMBL" id="GAIX01005961">
    <property type="protein sequence ID" value="JAA86599.1"/>
    <property type="molecule type" value="Transcribed_RNA"/>
</dbReference>
<evidence type="ECO:0000259" key="3">
    <source>
        <dbReference type="PROSITE" id="PS51462"/>
    </source>
</evidence>
<dbReference type="PANTHER" id="PTHR13994:SF13">
    <property type="entry name" value="FI03680P"/>
    <property type="match status" value="1"/>
</dbReference>
<dbReference type="GO" id="GO:0047631">
    <property type="term" value="F:ADP-ribose diphosphatase activity"/>
    <property type="evidence" value="ECO:0007669"/>
    <property type="project" value="TreeGrafter"/>
</dbReference>
<dbReference type="Pfam" id="PF00293">
    <property type="entry name" value="NUDIX"/>
    <property type="match status" value="1"/>
</dbReference>
<name>S4P8F4_9NEOP</name>
<dbReference type="InterPro" id="IPR000086">
    <property type="entry name" value="NUDIX_hydrolase_dom"/>
</dbReference>
<feature type="domain" description="Nudix hydrolase" evidence="3">
    <location>
        <begin position="19"/>
        <end position="148"/>
    </location>
</feature>
<dbReference type="PROSITE" id="PS00893">
    <property type="entry name" value="NUDIX_BOX"/>
    <property type="match status" value="1"/>
</dbReference>
<dbReference type="GO" id="GO:0035529">
    <property type="term" value="F:NADH pyrophosphatase activity"/>
    <property type="evidence" value="ECO:0007669"/>
    <property type="project" value="TreeGrafter"/>
</dbReference>
<dbReference type="AlphaFoldDB" id="S4P8F4"/>
<dbReference type="InterPro" id="IPR020476">
    <property type="entry name" value="Nudix_hydrolase"/>
</dbReference>
<sequence length="185" mass="21289">MMYKWLLKNRKANLPPASHTNLGVGGLVCNDNNEMLVVTEKHFEYAHWKLPGGYVERGEDIKHAAIREVKEETGVDAVFESMITLRHTHNAMFGNSDIYIVVMLKAITTDITKSEEEIKDCKWMKIDEYLNHPHAHEFNRFIVKQALQLNENNIKLNLLKSNVTISSWSRDITSLVVDVSSEHQQ</sequence>
<dbReference type="InterPro" id="IPR020084">
    <property type="entry name" value="NUDIX_hydrolase_CS"/>
</dbReference>
<protein>
    <submittedName>
        <fullName evidence="4">Nudix hydrolase 2</fullName>
    </submittedName>
</protein>
<comment type="similarity">
    <text evidence="2">Belongs to the Nudix hydrolase family.</text>
</comment>
<dbReference type="InterPro" id="IPR015797">
    <property type="entry name" value="NUDIX_hydrolase-like_dom_sf"/>
</dbReference>